<name>A0A9X2D4M4_9ACTN</name>
<keyword evidence="3" id="KW-1185">Reference proteome</keyword>
<dbReference type="AlphaFoldDB" id="A0A9X2D4M4"/>
<accession>A0A9X2D4M4</accession>
<reference evidence="2" key="1">
    <citation type="submission" date="2022-05" db="EMBL/GenBank/DDBJ databases">
        <authorList>
            <person name="Tuo L."/>
        </authorList>
    </citation>
    <scope>NUCLEOTIDE SEQUENCE</scope>
    <source>
        <strain evidence="2">BSK12Z-4</strain>
    </source>
</reference>
<keyword evidence="1" id="KW-1133">Transmembrane helix</keyword>
<organism evidence="2 3">
    <name type="scientific">Nocardioides bruguierae</name>
    <dbReference type="NCBI Taxonomy" id="2945102"/>
    <lineage>
        <taxon>Bacteria</taxon>
        <taxon>Bacillati</taxon>
        <taxon>Actinomycetota</taxon>
        <taxon>Actinomycetes</taxon>
        <taxon>Propionibacteriales</taxon>
        <taxon>Nocardioidaceae</taxon>
        <taxon>Nocardioides</taxon>
    </lineage>
</organism>
<evidence type="ECO:0000256" key="1">
    <source>
        <dbReference type="SAM" id="Phobius"/>
    </source>
</evidence>
<comment type="caution">
    <text evidence="2">The sequence shown here is derived from an EMBL/GenBank/DDBJ whole genome shotgun (WGS) entry which is preliminary data.</text>
</comment>
<proteinExistence type="predicted"/>
<gene>
    <name evidence="2" type="ORF">M8330_00420</name>
</gene>
<feature type="transmembrane region" description="Helical" evidence="1">
    <location>
        <begin position="21"/>
        <end position="37"/>
    </location>
</feature>
<dbReference type="EMBL" id="JAMOIL010000001">
    <property type="protein sequence ID" value="MCM0618752.1"/>
    <property type="molecule type" value="Genomic_DNA"/>
</dbReference>
<dbReference type="Proteomes" id="UP001139485">
    <property type="component" value="Unassembled WGS sequence"/>
</dbReference>
<sequence>MDLPDGASRFRTPLEQAIRDASIVGLIISIVLAFLVVEGDAVLIATAVVFGTTLLGSRAYARRADLLFAVELALDDDEDEETQPA</sequence>
<dbReference type="RefSeq" id="WP_250825723.1">
    <property type="nucleotide sequence ID" value="NZ_JAMOIL010000001.1"/>
</dbReference>
<feature type="transmembrane region" description="Helical" evidence="1">
    <location>
        <begin position="43"/>
        <end position="61"/>
    </location>
</feature>
<evidence type="ECO:0000313" key="3">
    <source>
        <dbReference type="Proteomes" id="UP001139485"/>
    </source>
</evidence>
<evidence type="ECO:0000313" key="2">
    <source>
        <dbReference type="EMBL" id="MCM0618752.1"/>
    </source>
</evidence>
<keyword evidence="1" id="KW-0812">Transmembrane</keyword>
<keyword evidence="1" id="KW-0472">Membrane</keyword>
<protein>
    <submittedName>
        <fullName evidence="2">Uncharacterized protein</fullName>
    </submittedName>
</protein>